<evidence type="ECO:0000256" key="1">
    <source>
        <dbReference type="SAM" id="MobiDB-lite"/>
    </source>
</evidence>
<feature type="region of interest" description="Disordered" evidence="1">
    <location>
        <begin position="1679"/>
        <end position="1711"/>
    </location>
</feature>
<dbReference type="PANTHER" id="PTHR23077:SF117">
    <property type="entry name" value="AAA+ ATPASE DOMAIN-CONTAINING PROTEIN"/>
    <property type="match status" value="1"/>
</dbReference>
<proteinExistence type="predicted"/>
<gene>
    <name evidence="3" type="primary">ftsH</name>
</gene>
<organism evidence="3">
    <name type="scientific">Volvulina compacta</name>
    <dbReference type="NCBI Taxonomy" id="51721"/>
    <lineage>
        <taxon>Eukaryota</taxon>
        <taxon>Viridiplantae</taxon>
        <taxon>Chlorophyta</taxon>
        <taxon>core chlorophytes</taxon>
        <taxon>Chlorophyceae</taxon>
        <taxon>CS clade</taxon>
        <taxon>Chlamydomonadales</taxon>
        <taxon>Volvocaceae</taxon>
        <taxon>Volvulina</taxon>
    </lineage>
</organism>
<dbReference type="EMBL" id="MH511742">
    <property type="protein sequence ID" value="QIA46932.1"/>
    <property type="molecule type" value="Genomic_DNA"/>
</dbReference>
<keyword evidence="3" id="KW-0132">Cell division</keyword>
<dbReference type="InterPro" id="IPR003959">
    <property type="entry name" value="ATPase_AAA_core"/>
</dbReference>
<dbReference type="SUPFAM" id="SSF52540">
    <property type="entry name" value="P-loop containing nucleoside triphosphate hydrolases"/>
    <property type="match status" value="1"/>
</dbReference>
<feature type="region of interest" description="Disordered" evidence="1">
    <location>
        <begin position="2565"/>
        <end position="2588"/>
    </location>
</feature>
<reference evidence="3" key="1">
    <citation type="journal article" date="2019" name="Front. Microbiol.">
        <title>Evolutionary Analysis of Unicellular Species in Chlamydomonadales Through Chloroplast Genome Comparison With the Colonial Volvocine Algae.</title>
        <authorList>
            <person name="Hu Y."/>
            <person name="Xing W."/>
            <person name="Song H."/>
            <person name="Zhu H."/>
            <person name="Liu G."/>
            <person name="Hu Z."/>
        </authorList>
    </citation>
    <scope>NUCLEOTIDE SEQUENCE</scope>
</reference>
<dbReference type="Pfam" id="PF00004">
    <property type="entry name" value="AAA"/>
    <property type="match status" value="1"/>
</dbReference>
<dbReference type="GO" id="GO:0005524">
    <property type="term" value="F:ATP binding"/>
    <property type="evidence" value="ECO:0007669"/>
    <property type="project" value="InterPro"/>
</dbReference>
<evidence type="ECO:0000313" key="3">
    <source>
        <dbReference type="EMBL" id="QIA46932.1"/>
    </source>
</evidence>
<dbReference type="Gene3D" id="3.40.50.300">
    <property type="entry name" value="P-loop containing nucleotide triphosphate hydrolases"/>
    <property type="match status" value="1"/>
</dbReference>
<keyword evidence="3" id="KW-0131">Cell cycle</keyword>
<dbReference type="PANTHER" id="PTHR23077">
    <property type="entry name" value="AAA-FAMILY ATPASE"/>
    <property type="match status" value="1"/>
</dbReference>
<feature type="compositionally biased region" description="Basic residues" evidence="1">
    <location>
        <begin position="1028"/>
        <end position="1041"/>
    </location>
</feature>
<feature type="compositionally biased region" description="Low complexity" evidence="1">
    <location>
        <begin position="2565"/>
        <end position="2575"/>
    </location>
</feature>
<feature type="domain" description="ATPase AAA-type core" evidence="2">
    <location>
        <begin position="2655"/>
        <end position="2704"/>
    </location>
</feature>
<dbReference type="InterPro" id="IPR050168">
    <property type="entry name" value="AAA_ATPase_domain"/>
</dbReference>
<dbReference type="GO" id="GO:0051301">
    <property type="term" value="P:cell division"/>
    <property type="evidence" value="ECO:0007669"/>
    <property type="project" value="UniProtKB-KW"/>
</dbReference>
<dbReference type="InterPro" id="IPR027417">
    <property type="entry name" value="P-loop_NTPase"/>
</dbReference>
<accession>A0A6C0RWT9</accession>
<geneLocation type="plastid" evidence="3"/>
<sequence length="3402" mass="390769">MSKYIFQHQNIANNYNQKLNLQLREFLKNYKYSAKQLSLGTQEKLLKVNRPQEEQQKTTFKNTEPLSGVAQNIFLEQFGKTLRSSSTKDKKFFIWQNGTGAKAKIELGGTNSLRGIQTQLLCRNLSTGCKREPFNTLIHHNSVLLWQLDKSYLMAFKRQALLESYFKKIYKHNKGHKAAARSNSGMLGITWKPIPYDDLYFLFVVSKPTYNFLQTLLTKNLETVGQPNKKISQTNISAPDKPFWSFLNFWEPRREPIMFGCPNLSKRLAAQQQIGKIKLAREDESLFSNKHSNTNVSTDLTILQKIYFGCSTNMSSFWPYRLSSSQYIIEQPKDAKKIDWLASLTVRKTEDVNFWQKIRKSWLTIDQKILFNTISNKTFLSYWLIPLAGFAFITPNILSIRPVTIPAGSDFFWSTGQYCRAAKETYKDAPRGSAEVLTPILGSQKNPTKKLYWQHPIKSDQEMLLAGRAELVQVGSGSQKNKSQKVVKLHRSFTEHNDLIFKPSYKASWKLYKWDSQGNKSVKKGLNEATMLAGQSSQLHWIFFPFSGANKISWQTQSRAFRASPQENVKKDTLTPVMSRFLPAKQPIFCKDLASKNGQQSGVGCWTLGLFWEHRQSINPLYSTQFLNNTINFIASKKTINILKNLVKELRCSRPLLPKKSDQNILPNFCRAAQYNILTSKTYSSKNMSSKNMSSKNIATFRPTNWAKPTAYSQTQKISKHLVATHHINRRPIQDPLNNYKKSLDLINLNQKMVTKNKLTIACSLYTNKTLLSLILKYNNNIQTKLSGNRVAKQPERFSKVKQKINKIAFLYKAVKELQNDSFINKKLENKTILVSNFLTKQQFFRSTTVVKQKPIILKSPLIQAFQNVMLRTAVLPVPKGTVLPPLIKYSKLSDFSEKLRNKIFWLRPIDRFGQNSSLGYKGAFNETSVVIKNFANIFTGHAQDIYLSPIQPSIVEERKNGEVQGQAEVSTKEAIIKSTENNTNKAKINVAKSKVFLNRSAEPIGTISILLEHQKMFKSKASQISQRTKHALQKKRKAKKQRLETRRQKKRTRFFPRPNGLRYRMFLNFINQRKVSDIYLKNYKNLLLSSSQTNKLGMLNQADLRPAKFFSWMLDARKNITASRNYLNILKLKQYTKKIKKFKEKRQIILRDFKLKANYINFNNQKMNKLSQLDKNKNAFFRDLWIWSYNNTITNNNLCNIIASFLPKEVTKQPVLYNKTFLIPPTQITQLQKNRLFWVMGAQPLDTKTKDSQSKKLIQPAAKNLKFFGGGVPLNILRINWAINKTYNKRHTLWGNQKLRNQSKNNKTKYFEKQFITSWLRFFNHKNLNIFSKKIQSKIIQKKQKLNYLTNSTYNNNNDVSSGSSGASPHLLSKKSLLQRHNIFAKEEESLKVKDFKTFNDLSFLEFLAAEPSGSGQNLSKQSLTHILHANFVNSVYQPRTELINPKTFPASNIQENPIYYFQNNLLGSVKLCEALQKNLDFSKPRLYIANWTCSTTRFPVLLQSRDTITKQQDEFSFLQVNNIIKWWKTAHQQTKNIIKQQNAFFASETSEHFGINNFANIVYWPPYGERSGIRNQQKDFSILCTIVVHLCALISLVSISQVRCFVKFHLIFLSKFSNIFVTEHKTIANLYKVFPFSLRDATQLSRQAKEKNTVINIGNAKNTYWSLYGGRVDNTSSANPRSGLSRKHPLQGYLPSHPRGGYTEPKSSASSQLKGLSELESITKNLRNFTSPRQRKNISQIKLLTYFSLNLIKTHMCQKNLSIDPVLRSSSTIKLRSITRKNHFTKLNFITFKNVKLKPGSHARGTRSVSMHMEDNKLSSSQYVKHVKQPNEEILPKISFSSKKYWARMAAQNKILDRAAMSSKKFETLMIWRLNTSNPASIKLNNFYLDYKYKLKQSVFSFKKSARILLSTVFLNMFSILEKTLIRNISNFFEKPAEYTTTWIAFGFLVEWSSDIITIIPETVDIYIWNVFFKMTRTIPIISFFNSLHTQIPQHGPKEILVNSFKNFAGVPSGDLRELQTQPSGVGALKISVGDWPATADRLGILTISHLLHRRILYLFAILMDTISRPDTDLIVRQEKGTLFWDIWADFLVTAADYYNVNVPALSTFKAEQNRLIETISNNVSGPHAVDAREGTTLSLGRLSLWDKQPIEREKGIMPFVSQSFSQGSHIAGKSLKKIGKVRPSAFVKLDRSFTEPYEASGTNLLFYGKQSPICFFGSYRATQPGYAQDNIEQPIFYKDLASKNFGSKLSKTNFWLLPYIWEPQQGWHNSKAAVLLGQHKNTSVKLQRNPRFGHVGKIAEHSITQVDRWAVNQYITYQSYKNFNNSNGDLFIDFHVPKGFSHISTIKYNHILQQPIGTLVCQIYSGIFNKQVSKNILLVNINPRRVLAPESGPNNNLTQINQTDYNVLLIQALAGETELKIITDNANRYALVNRGFAIGIKLLRDVFFAIALNTPCIFLLEDIHAIGERRPMLISEYGDGNEQAMSQRDEIHEKNQVVYQLTRHAITDYKKPFKGDYSLTVPTNLYSLDLFLKKPTYSTSNLSLISYNNLTLKNKIKIPESKSSAISKSKPSLNKKRNQKQTKVGPRMGVASPFSVLLLKEEKKLKNNKIVEELSWTDLTGKLSETKSRITYSVRAKVAMLAELSLSNISAKLDMITDLLVIIDSVRSNKGFVVFATTDVPHVLDPALRRPGRFDETICLPNINTGCSQYINYDNDIHNMSQILKLQTAKSNTLAQPAANLFFSGQYNLPKNQKLAARQYIGRPHERQSFVNIPPTVNLKDYTTILSLSAPLMGLPENLDLNNALLSYTKKLKNHTKFRPCQNKNYIKPEKNKTNTSVALSGNQTTGYAQFYYTISTGEVGKALLNYYLNKVANMLAPPITTIKSINYLSLYGLKNKLILQLMYIFGGKISQLLMTKAPNQPPRVAKGYESSSFGSQILADFKTISAVSHEPQSLHYPLKKNKVELFERNPVQNPVSFLNNLGLAQDIKLATRIMLSFIHKRYLYIKNLIVPKLLSFTDGNILEEPPCPPFSSLLIPAKRFENYRRVFDDQFIGRRKIQTSLIFKQQNHAQLQKIKQLNKANIKLQNRDVNPTMEYFPMEAALQDSVVNKHSKHFSPLELRSQQPEQITNVNWYYQNLILKRHGQYLTNQWWNGQLSEHNAETVFLSDIDWRYSFIKQKQINFSKFKKIFTLVPTLTTKTQLSKQFEEIPRSEKNFAGRTPAKLQRAVDNLDVLLDFPDTDQFYNPRRRRWLLNKGYWSFWFNFDKVYSEEIISTMVLESIIQTYTYLHNNTELLDFMTSKYLSFAAFGHPISSSYCKADPANIGWLRSVENIEVNTKANYIGSSKEIKQEINIDKANFGKKAMALDLSKTELSTICEAVALATPAQKKFLLINGFKRF</sequence>
<evidence type="ECO:0000259" key="2">
    <source>
        <dbReference type="Pfam" id="PF00004"/>
    </source>
</evidence>
<feature type="region of interest" description="Disordered" evidence="1">
    <location>
        <begin position="1023"/>
        <end position="1052"/>
    </location>
</feature>
<name>A0A6C0RWT9_9CHLO</name>
<dbReference type="GO" id="GO:0016887">
    <property type="term" value="F:ATP hydrolysis activity"/>
    <property type="evidence" value="ECO:0007669"/>
    <property type="project" value="InterPro"/>
</dbReference>
<keyword evidence="3" id="KW-0934">Plastid</keyword>
<protein>
    <submittedName>
        <fullName evidence="3">Cell division protein FTSH</fullName>
    </submittedName>
</protein>